<dbReference type="InterPro" id="IPR036869">
    <property type="entry name" value="J_dom_sf"/>
</dbReference>
<dbReference type="AlphaFoldDB" id="A0A830I2Y0"/>
<gene>
    <name evidence="3" type="ORF">PPROV_001025500</name>
</gene>
<evidence type="ECO:0000259" key="2">
    <source>
        <dbReference type="PROSITE" id="PS50076"/>
    </source>
</evidence>
<reference evidence="3" key="1">
    <citation type="submission" date="2020-10" db="EMBL/GenBank/DDBJ databases">
        <title>Unveiling of a novel bifunctional photoreceptor, Dualchrome1, isolated from a cosmopolitan green alga.</title>
        <authorList>
            <person name="Suzuki S."/>
            <person name="Kawachi M."/>
        </authorList>
    </citation>
    <scope>NUCLEOTIDE SEQUENCE</scope>
    <source>
        <strain evidence="3">NIES 2893</strain>
    </source>
</reference>
<dbReference type="EMBL" id="BNJQ01000035">
    <property type="protein sequence ID" value="GHP11527.1"/>
    <property type="molecule type" value="Genomic_DNA"/>
</dbReference>
<feature type="compositionally biased region" description="Polar residues" evidence="1">
    <location>
        <begin position="129"/>
        <end position="140"/>
    </location>
</feature>
<dbReference type="Proteomes" id="UP000660262">
    <property type="component" value="Unassembled WGS sequence"/>
</dbReference>
<dbReference type="InterPro" id="IPR001623">
    <property type="entry name" value="DnaJ_domain"/>
</dbReference>
<evidence type="ECO:0000313" key="3">
    <source>
        <dbReference type="EMBL" id="GHP11527.1"/>
    </source>
</evidence>
<protein>
    <recommendedName>
        <fullName evidence="2">J domain-containing protein</fullName>
    </recommendedName>
</protein>
<proteinExistence type="predicted"/>
<evidence type="ECO:0000256" key="1">
    <source>
        <dbReference type="SAM" id="MobiDB-lite"/>
    </source>
</evidence>
<sequence>MATRTPSPPLDVLEDAFRTLHLCPHSKDLYSPKAIHDAYLYMVKQTHPDAVLVHKSASASSSSSASSSASSASSAGSSLGLKSACDSGLLATEARLAEEKFRRVADAYETIKAHGKLRRSGGERYGSAQGAQASTYSTAHASVRRKHPRVATNRAGAPSAAGVAVAMTIPVAVIAVGMMSSGREEVRRPVAFVGGRPDGLLNPPTNPFLDDRDRPRMKVESALTRWPREWWRRNFSTKDGNSDL</sequence>
<keyword evidence="4" id="KW-1185">Reference proteome</keyword>
<evidence type="ECO:0000313" key="4">
    <source>
        <dbReference type="Proteomes" id="UP000660262"/>
    </source>
</evidence>
<accession>A0A830I2Y0</accession>
<feature type="region of interest" description="Disordered" evidence="1">
    <location>
        <begin position="118"/>
        <end position="145"/>
    </location>
</feature>
<organism evidence="3 4">
    <name type="scientific">Pycnococcus provasolii</name>
    <dbReference type="NCBI Taxonomy" id="41880"/>
    <lineage>
        <taxon>Eukaryota</taxon>
        <taxon>Viridiplantae</taxon>
        <taxon>Chlorophyta</taxon>
        <taxon>Pseudoscourfieldiophyceae</taxon>
        <taxon>Pseudoscourfieldiales</taxon>
        <taxon>Pycnococcaceae</taxon>
        <taxon>Pycnococcus</taxon>
    </lineage>
</organism>
<feature type="region of interest" description="Disordered" evidence="1">
    <location>
        <begin position="61"/>
        <end position="80"/>
    </location>
</feature>
<dbReference type="Gene3D" id="1.10.287.110">
    <property type="entry name" value="DnaJ domain"/>
    <property type="match status" value="1"/>
</dbReference>
<feature type="domain" description="J" evidence="2">
    <location>
        <begin position="15"/>
        <end position="126"/>
    </location>
</feature>
<name>A0A830I2Y0_9CHLO</name>
<dbReference type="PROSITE" id="PS50076">
    <property type="entry name" value="DNAJ_2"/>
    <property type="match status" value="1"/>
</dbReference>
<comment type="caution">
    <text evidence="3">The sequence shown here is derived from an EMBL/GenBank/DDBJ whole genome shotgun (WGS) entry which is preliminary data.</text>
</comment>